<dbReference type="InterPro" id="IPR036812">
    <property type="entry name" value="NAD(P)_OxRdtase_dom_sf"/>
</dbReference>
<evidence type="ECO:0000259" key="2">
    <source>
        <dbReference type="Pfam" id="PF00248"/>
    </source>
</evidence>
<dbReference type="AlphaFoldDB" id="A0A3N7JTT2"/>
<evidence type="ECO:0000256" key="1">
    <source>
        <dbReference type="ARBA" id="ARBA00023002"/>
    </source>
</evidence>
<dbReference type="PANTHER" id="PTHR43364">
    <property type="entry name" value="NADH-SPECIFIC METHYLGLYOXAL REDUCTASE-RELATED"/>
    <property type="match status" value="1"/>
</dbReference>
<keyword evidence="4" id="KW-1185">Reference proteome</keyword>
<dbReference type="InterPro" id="IPR023210">
    <property type="entry name" value="NADP_OxRdtase_dom"/>
</dbReference>
<dbReference type="SUPFAM" id="SSF51430">
    <property type="entry name" value="NAD(P)-linked oxidoreductase"/>
    <property type="match status" value="1"/>
</dbReference>
<organism evidence="3 4">
    <name type="scientific">Piscinibacter terrae</name>
    <dbReference type="NCBI Taxonomy" id="2496871"/>
    <lineage>
        <taxon>Bacteria</taxon>
        <taxon>Pseudomonadati</taxon>
        <taxon>Pseudomonadota</taxon>
        <taxon>Betaproteobacteria</taxon>
        <taxon>Burkholderiales</taxon>
        <taxon>Sphaerotilaceae</taxon>
        <taxon>Piscinibacter</taxon>
    </lineage>
</organism>
<gene>
    <name evidence="3" type="ORF">DZC73_13700</name>
</gene>
<dbReference type="Proteomes" id="UP000267464">
    <property type="component" value="Unassembled WGS sequence"/>
</dbReference>
<dbReference type="Gene3D" id="3.20.20.100">
    <property type="entry name" value="NADP-dependent oxidoreductase domain"/>
    <property type="match status" value="1"/>
</dbReference>
<accession>A0A3N7JTT2</accession>
<reference evidence="3 4" key="2">
    <citation type="submission" date="2018-12" db="EMBL/GenBank/DDBJ databases">
        <title>Rhizobacter gummiphilus sp. nov., a rubber-degrading bacterium isolated from the soil of a botanical garden in Japan.</title>
        <authorList>
            <person name="Shunsuke S.S."/>
        </authorList>
    </citation>
    <scope>NUCLEOTIDE SEQUENCE [LARGE SCALE GENOMIC DNA]</scope>
    <source>
        <strain evidence="3 4">S-16</strain>
    </source>
</reference>
<dbReference type="CDD" id="cd19080">
    <property type="entry name" value="AKR_AKR9A_9B"/>
    <property type="match status" value="1"/>
</dbReference>
<dbReference type="Pfam" id="PF00248">
    <property type="entry name" value="Aldo_ket_red"/>
    <property type="match status" value="1"/>
</dbReference>
<keyword evidence="1" id="KW-0560">Oxidoreductase</keyword>
<dbReference type="GO" id="GO:0016491">
    <property type="term" value="F:oxidoreductase activity"/>
    <property type="evidence" value="ECO:0007669"/>
    <property type="project" value="UniProtKB-KW"/>
</dbReference>
<reference evidence="3 4" key="1">
    <citation type="submission" date="2018-08" db="EMBL/GenBank/DDBJ databases">
        <authorList>
            <person name="Khan S.A."/>
            <person name="Jeon C.O."/>
            <person name="Chun B.H."/>
            <person name="Jeong S.E."/>
        </authorList>
    </citation>
    <scope>NUCLEOTIDE SEQUENCE [LARGE SCALE GENOMIC DNA]</scope>
    <source>
        <strain evidence="3 4">S-16</strain>
    </source>
</reference>
<sequence length="368" mass="40476">MSQNTAYYTLGRTGLRVSRLSLGVMTFGTEWGWGSDKSAARRIFDSYVEHGGNFIDTADVYTNGTSETWLGEFVKERGLRDQLVIASKYTFNLGDKNANGGGNGRKNLMRAVEGSLKRLNTDYLDLYYLHAWDQVTPVEEVMRTMDDLVRSGKVRHVGLSDVPAWYAARAQTLAEWRGYEPVSALQLQYSLVERNLEHEHARVATELGMGITVWSPLASGLLSGRYRKDAKPDGRLAAMQGNGNPAFQHLTERNWRIVEALEDVANEVDRPMAQVALNWVANRPGVASVIVGASKPEQLDVNLKALDFTLPPALVQRLDEASAAPVPFPYYFFTNAMQGMMYGGATVGDKPAGYTAPVLISGTGSGVE</sequence>
<dbReference type="FunFam" id="3.20.20.100:FF:000004">
    <property type="entry name" value="Oxidoreductase, aldo/keto reductase"/>
    <property type="match status" value="1"/>
</dbReference>
<evidence type="ECO:0000313" key="4">
    <source>
        <dbReference type="Proteomes" id="UP000267464"/>
    </source>
</evidence>
<feature type="domain" description="NADP-dependent oxidoreductase" evidence="2">
    <location>
        <begin position="19"/>
        <end position="322"/>
    </location>
</feature>
<evidence type="ECO:0000313" key="3">
    <source>
        <dbReference type="EMBL" id="RQP24349.1"/>
    </source>
</evidence>
<dbReference type="PANTHER" id="PTHR43364:SF4">
    <property type="entry name" value="NAD(P)-LINKED OXIDOREDUCTASE SUPERFAMILY PROTEIN"/>
    <property type="match status" value="1"/>
</dbReference>
<proteinExistence type="predicted"/>
<dbReference type="RefSeq" id="WP_124540876.1">
    <property type="nucleotide sequence ID" value="NZ_QUSW01000003.1"/>
</dbReference>
<name>A0A3N7JTT2_9BURK</name>
<protein>
    <submittedName>
        <fullName evidence="3">Aldo/keto reductase</fullName>
    </submittedName>
</protein>
<dbReference type="InterPro" id="IPR050523">
    <property type="entry name" value="AKR_Detox_Biosynth"/>
</dbReference>
<comment type="caution">
    <text evidence="3">The sequence shown here is derived from an EMBL/GenBank/DDBJ whole genome shotgun (WGS) entry which is preliminary data.</text>
</comment>
<dbReference type="GO" id="GO:0005829">
    <property type="term" value="C:cytosol"/>
    <property type="evidence" value="ECO:0007669"/>
    <property type="project" value="TreeGrafter"/>
</dbReference>
<dbReference type="OrthoDB" id="5488419at2"/>
<dbReference type="EMBL" id="QUSW01000003">
    <property type="protein sequence ID" value="RQP24349.1"/>
    <property type="molecule type" value="Genomic_DNA"/>
</dbReference>